<comment type="caution">
    <text evidence="2">The sequence shown here is derived from an EMBL/GenBank/DDBJ whole genome shotgun (WGS) entry which is preliminary data.</text>
</comment>
<name>A0A9Q3ICU2_9BASI</name>
<dbReference type="AlphaFoldDB" id="A0A9Q3ICU2"/>
<gene>
    <name evidence="2" type="ORF">O181_078211</name>
</gene>
<evidence type="ECO:0000313" key="2">
    <source>
        <dbReference type="EMBL" id="MBW0538496.1"/>
    </source>
</evidence>
<evidence type="ECO:0000256" key="1">
    <source>
        <dbReference type="SAM" id="MobiDB-lite"/>
    </source>
</evidence>
<reference evidence="2" key="1">
    <citation type="submission" date="2021-03" db="EMBL/GenBank/DDBJ databases">
        <title>Draft genome sequence of rust myrtle Austropuccinia psidii MF-1, a brazilian biotype.</title>
        <authorList>
            <person name="Quecine M.C."/>
            <person name="Pachon D.M.R."/>
            <person name="Bonatelli M.L."/>
            <person name="Correr F.H."/>
            <person name="Franceschini L.M."/>
            <person name="Leite T.F."/>
            <person name="Margarido G.R.A."/>
            <person name="Almeida C.A."/>
            <person name="Ferrarezi J.A."/>
            <person name="Labate C.A."/>
        </authorList>
    </citation>
    <scope>NUCLEOTIDE SEQUENCE</scope>
    <source>
        <strain evidence="2">MF-1</strain>
    </source>
</reference>
<proteinExistence type="predicted"/>
<accession>A0A9Q3ICU2</accession>
<protein>
    <submittedName>
        <fullName evidence="2">Uncharacterized protein</fullName>
    </submittedName>
</protein>
<dbReference type="EMBL" id="AVOT02043076">
    <property type="protein sequence ID" value="MBW0538496.1"/>
    <property type="molecule type" value="Genomic_DNA"/>
</dbReference>
<dbReference type="OrthoDB" id="2506264at2759"/>
<evidence type="ECO:0000313" key="3">
    <source>
        <dbReference type="Proteomes" id="UP000765509"/>
    </source>
</evidence>
<dbReference type="Proteomes" id="UP000765509">
    <property type="component" value="Unassembled WGS sequence"/>
</dbReference>
<organism evidence="2 3">
    <name type="scientific">Austropuccinia psidii MF-1</name>
    <dbReference type="NCBI Taxonomy" id="1389203"/>
    <lineage>
        <taxon>Eukaryota</taxon>
        <taxon>Fungi</taxon>
        <taxon>Dikarya</taxon>
        <taxon>Basidiomycota</taxon>
        <taxon>Pucciniomycotina</taxon>
        <taxon>Pucciniomycetes</taxon>
        <taxon>Pucciniales</taxon>
        <taxon>Sphaerophragmiaceae</taxon>
        <taxon>Austropuccinia</taxon>
    </lineage>
</organism>
<feature type="region of interest" description="Disordered" evidence="1">
    <location>
        <begin position="67"/>
        <end position="88"/>
    </location>
</feature>
<keyword evidence="3" id="KW-1185">Reference proteome</keyword>
<sequence length="88" mass="10009">MMNKPNQPSLLLTTSSTLKVPILQPHHSHSITAQQNPIKRYNHALYKWTQQLLAHASKQQEQEIMQVKDQSKALSSSHQISSQKALLN</sequence>
<feature type="compositionally biased region" description="Polar residues" evidence="1">
    <location>
        <begin position="72"/>
        <end position="88"/>
    </location>
</feature>